<feature type="transmembrane region" description="Helical" evidence="1">
    <location>
        <begin position="40"/>
        <end position="61"/>
    </location>
</feature>
<evidence type="ECO:0000256" key="1">
    <source>
        <dbReference type="SAM" id="Phobius"/>
    </source>
</evidence>
<dbReference type="EMBL" id="JBBDGN010000015">
    <property type="protein sequence ID" value="MEJ1092704.1"/>
    <property type="molecule type" value="Genomic_DNA"/>
</dbReference>
<accession>A0ABU8LPB8</accession>
<dbReference type="Proteomes" id="UP001366085">
    <property type="component" value="Unassembled WGS sequence"/>
</dbReference>
<keyword evidence="1" id="KW-1133">Transmembrane helix</keyword>
<dbReference type="RefSeq" id="WP_337321519.1">
    <property type="nucleotide sequence ID" value="NZ_JBBDGN010000015.1"/>
</dbReference>
<gene>
    <name evidence="2" type="ORF">WDU93_13520</name>
</gene>
<keyword evidence="3" id="KW-1185">Reference proteome</keyword>
<name>A0ABU8LPB8_9MICO</name>
<comment type="caution">
    <text evidence="2">The sequence shown here is derived from an EMBL/GenBank/DDBJ whole genome shotgun (WGS) entry which is preliminary data.</text>
</comment>
<reference evidence="2 3" key="1">
    <citation type="submission" date="2024-02" db="EMBL/GenBank/DDBJ databases">
        <authorList>
            <person name="Saticioglu I.B."/>
        </authorList>
    </citation>
    <scope>NUCLEOTIDE SEQUENCE [LARGE SCALE GENOMIC DNA]</scope>
    <source>
        <strain evidence="2 3">Mu-43</strain>
    </source>
</reference>
<sequence>MSFFPPDPDMPEIEDDEPVIEPRWQAPEDELPTLLPVSQIIAATDYVAIALVGVSVYSSGVKLRLKRYLRRHDLSPRDWNEVSNLFMEYGVMGASPDPGGRLRFGLVLADGTKILADPGHGFFGAQEPHREEITVMHQHGGGGGGSRQYTQSDGLWLWPTPPDGPIELVLQWPSLGIAETHITIDGSRLSALAQQATPLWEKP</sequence>
<proteinExistence type="predicted"/>
<keyword evidence="1" id="KW-0812">Transmembrane</keyword>
<keyword evidence="1" id="KW-0472">Membrane</keyword>
<evidence type="ECO:0000313" key="2">
    <source>
        <dbReference type="EMBL" id="MEJ1092704.1"/>
    </source>
</evidence>
<protein>
    <recommendedName>
        <fullName evidence="4">JAB domain-containing protein</fullName>
    </recommendedName>
</protein>
<organism evidence="2 3">
    <name type="scientific">Microbacterium istanbulense</name>
    <dbReference type="NCBI Taxonomy" id="3122049"/>
    <lineage>
        <taxon>Bacteria</taxon>
        <taxon>Bacillati</taxon>
        <taxon>Actinomycetota</taxon>
        <taxon>Actinomycetes</taxon>
        <taxon>Micrococcales</taxon>
        <taxon>Microbacteriaceae</taxon>
        <taxon>Microbacterium</taxon>
    </lineage>
</organism>
<evidence type="ECO:0000313" key="3">
    <source>
        <dbReference type="Proteomes" id="UP001366085"/>
    </source>
</evidence>
<evidence type="ECO:0008006" key="4">
    <source>
        <dbReference type="Google" id="ProtNLM"/>
    </source>
</evidence>